<name>A0AAV5LQ63_9ROSI</name>
<evidence type="ECO:0008006" key="3">
    <source>
        <dbReference type="Google" id="ProtNLM"/>
    </source>
</evidence>
<sequence length="46" mass="5137">MVSIAGFLTGGRWWCDHVVMVVALWWGGLEIGIITSCSRCFCIKSF</sequence>
<organism evidence="1 2">
    <name type="scientific">Rubroshorea leprosula</name>
    <dbReference type="NCBI Taxonomy" id="152421"/>
    <lineage>
        <taxon>Eukaryota</taxon>
        <taxon>Viridiplantae</taxon>
        <taxon>Streptophyta</taxon>
        <taxon>Embryophyta</taxon>
        <taxon>Tracheophyta</taxon>
        <taxon>Spermatophyta</taxon>
        <taxon>Magnoliopsida</taxon>
        <taxon>eudicotyledons</taxon>
        <taxon>Gunneridae</taxon>
        <taxon>Pentapetalae</taxon>
        <taxon>rosids</taxon>
        <taxon>malvids</taxon>
        <taxon>Malvales</taxon>
        <taxon>Dipterocarpaceae</taxon>
        <taxon>Rubroshorea</taxon>
    </lineage>
</organism>
<dbReference type="EMBL" id="BPVZ01000135">
    <property type="protein sequence ID" value="GKV39574.1"/>
    <property type="molecule type" value="Genomic_DNA"/>
</dbReference>
<evidence type="ECO:0000313" key="1">
    <source>
        <dbReference type="EMBL" id="GKV39574.1"/>
    </source>
</evidence>
<proteinExistence type="predicted"/>
<dbReference type="Proteomes" id="UP001054252">
    <property type="component" value="Unassembled WGS sequence"/>
</dbReference>
<reference evidence="1 2" key="1">
    <citation type="journal article" date="2021" name="Commun. Biol.">
        <title>The genome of Shorea leprosula (Dipterocarpaceae) highlights the ecological relevance of drought in aseasonal tropical rainforests.</title>
        <authorList>
            <person name="Ng K.K.S."/>
            <person name="Kobayashi M.J."/>
            <person name="Fawcett J.A."/>
            <person name="Hatakeyama M."/>
            <person name="Paape T."/>
            <person name="Ng C.H."/>
            <person name="Ang C.C."/>
            <person name="Tnah L.H."/>
            <person name="Lee C.T."/>
            <person name="Nishiyama T."/>
            <person name="Sese J."/>
            <person name="O'Brien M.J."/>
            <person name="Copetti D."/>
            <person name="Mohd Noor M.I."/>
            <person name="Ong R.C."/>
            <person name="Putra M."/>
            <person name="Sireger I.Z."/>
            <person name="Indrioko S."/>
            <person name="Kosugi Y."/>
            <person name="Izuno A."/>
            <person name="Isagi Y."/>
            <person name="Lee S.L."/>
            <person name="Shimizu K.K."/>
        </authorList>
    </citation>
    <scope>NUCLEOTIDE SEQUENCE [LARGE SCALE GENOMIC DNA]</scope>
    <source>
        <strain evidence="1">214</strain>
    </source>
</reference>
<evidence type="ECO:0000313" key="2">
    <source>
        <dbReference type="Proteomes" id="UP001054252"/>
    </source>
</evidence>
<protein>
    <recommendedName>
        <fullName evidence="3">Transmembrane protein</fullName>
    </recommendedName>
</protein>
<dbReference type="AlphaFoldDB" id="A0AAV5LQ63"/>
<accession>A0AAV5LQ63</accession>
<gene>
    <name evidence="1" type="ORF">SLEP1_g47331</name>
</gene>
<keyword evidence="2" id="KW-1185">Reference proteome</keyword>
<comment type="caution">
    <text evidence="1">The sequence shown here is derived from an EMBL/GenBank/DDBJ whole genome shotgun (WGS) entry which is preliminary data.</text>
</comment>